<protein>
    <recommendedName>
        <fullName evidence="3">MPN domain-containing protein</fullName>
    </recommendedName>
</protein>
<evidence type="ECO:0000256" key="2">
    <source>
        <dbReference type="SAM" id="MobiDB-lite"/>
    </source>
</evidence>
<feature type="region of interest" description="Disordered" evidence="2">
    <location>
        <begin position="233"/>
        <end position="287"/>
    </location>
</feature>
<dbReference type="SMR" id="A0A8R2AMH6"/>
<dbReference type="OrthoDB" id="7464992at2759"/>
<feature type="compositionally biased region" description="Basic and acidic residues" evidence="2">
    <location>
        <begin position="308"/>
        <end position="319"/>
    </location>
</feature>
<organism evidence="4 5">
    <name type="scientific">Bombyx mori</name>
    <name type="common">Silk moth</name>
    <dbReference type="NCBI Taxonomy" id="7091"/>
    <lineage>
        <taxon>Eukaryota</taxon>
        <taxon>Metazoa</taxon>
        <taxon>Ecdysozoa</taxon>
        <taxon>Arthropoda</taxon>
        <taxon>Hexapoda</taxon>
        <taxon>Insecta</taxon>
        <taxon>Pterygota</taxon>
        <taxon>Neoptera</taxon>
        <taxon>Endopterygota</taxon>
        <taxon>Lepidoptera</taxon>
        <taxon>Glossata</taxon>
        <taxon>Ditrysia</taxon>
        <taxon>Bombycoidea</taxon>
        <taxon>Bombycidae</taxon>
        <taxon>Bombycinae</taxon>
        <taxon>Bombyx</taxon>
    </lineage>
</organism>
<reference evidence="5" key="1">
    <citation type="journal article" date="2008" name="Insect Biochem. Mol. Biol.">
        <title>The genome of a lepidopteran model insect, the silkworm Bombyx mori.</title>
        <authorList>
            <consortium name="International Silkworm Genome Consortium"/>
        </authorList>
    </citation>
    <scope>NUCLEOTIDE SEQUENCE [LARGE SCALE GENOMIC DNA]</scope>
    <source>
        <strain evidence="5">p50T</strain>
    </source>
</reference>
<evidence type="ECO:0000313" key="4">
    <source>
        <dbReference type="EnsemblMetazoa" id="XP_004932619.1"/>
    </source>
</evidence>
<dbReference type="Gene3D" id="3.40.140.10">
    <property type="entry name" value="Cytidine Deaminase, domain 2"/>
    <property type="match status" value="1"/>
</dbReference>
<feature type="region of interest" description="Disordered" evidence="2">
    <location>
        <begin position="162"/>
        <end position="182"/>
    </location>
</feature>
<dbReference type="Pfam" id="PF01398">
    <property type="entry name" value="JAB"/>
    <property type="match status" value="1"/>
</dbReference>
<feature type="compositionally biased region" description="Basic and acidic residues" evidence="2">
    <location>
        <begin position="255"/>
        <end position="269"/>
    </location>
</feature>
<dbReference type="PANTHER" id="PTHR10410">
    <property type="entry name" value="EUKARYOTIC TRANSLATION INITIATION FACTOR 3 -RELATED"/>
    <property type="match status" value="1"/>
</dbReference>
<reference evidence="4" key="2">
    <citation type="submission" date="2022-06" db="UniProtKB">
        <authorList>
            <consortium name="EnsemblMetazoa"/>
        </authorList>
    </citation>
    <scope>IDENTIFICATION</scope>
    <source>
        <strain evidence="4">p50T (Dazao)</strain>
    </source>
</reference>
<dbReference type="InterPro" id="IPR009057">
    <property type="entry name" value="Homeodomain-like_sf"/>
</dbReference>
<dbReference type="GO" id="GO:0008237">
    <property type="term" value="F:metallopeptidase activity"/>
    <property type="evidence" value="ECO:0007669"/>
    <property type="project" value="InterPro"/>
</dbReference>
<dbReference type="SUPFAM" id="SSF46689">
    <property type="entry name" value="Homeodomain-like"/>
    <property type="match status" value="1"/>
</dbReference>
<dbReference type="InterPro" id="IPR037518">
    <property type="entry name" value="MPN"/>
</dbReference>
<feature type="region of interest" description="Disordered" evidence="2">
    <location>
        <begin position="306"/>
        <end position="344"/>
    </location>
</feature>
<evidence type="ECO:0000256" key="1">
    <source>
        <dbReference type="ARBA" id="ARBA00004123"/>
    </source>
</evidence>
<dbReference type="KEGG" id="bmor:101746781"/>
<evidence type="ECO:0000259" key="3">
    <source>
        <dbReference type="PROSITE" id="PS50249"/>
    </source>
</evidence>
<dbReference type="SUPFAM" id="SSF102712">
    <property type="entry name" value="JAB1/MPN domain"/>
    <property type="match status" value="1"/>
</dbReference>
<proteinExistence type="predicted"/>
<dbReference type="Gene3D" id="1.20.58.1880">
    <property type="match status" value="1"/>
</dbReference>
<comment type="subcellular location">
    <subcellularLocation>
        <location evidence="1">Nucleus</location>
    </subcellularLocation>
</comment>
<feature type="compositionally biased region" description="Basic residues" evidence="2">
    <location>
        <begin position="170"/>
        <end position="182"/>
    </location>
</feature>
<dbReference type="GeneID" id="101746781"/>
<dbReference type="GO" id="GO:0005634">
    <property type="term" value="C:nucleus"/>
    <property type="evidence" value="ECO:0007669"/>
    <property type="project" value="UniProtKB-SubCell"/>
</dbReference>
<dbReference type="EnsemblMetazoa" id="XM_004932562.4">
    <property type="protein sequence ID" value="XP_004932619.1"/>
    <property type="gene ID" value="LOC101746781"/>
</dbReference>
<keyword evidence="5" id="KW-1185">Reference proteome</keyword>
<sequence length="650" mass="72484">MAEEDEIDILGDFSFNSCFAQNNQGIPSCSSREDTVHPQWLLDSTETNWYDKNKDKNIKDGPYRKLLGNSSSRKYNNNTHTEWSKNERQILVMEMAKFGRNIKKISQTLKTKTEAEIQAMIEAEFGVMLESSLPGLEKNEEQYDMPTVAQEEIVTAELNTRSASADKTKQNKNKNYRKKYPKSKNIILKPNLTNEMKPGIESSEIIYEDDLIVGSTESIGSDLELTDIVSKNVAKHQAKGKVERKIGNHRRKVSRNYDKKPRNKSKELKSPQGRQRKNSSLSDDSVKSPKMQLLLGSGQALPISEGEQVIKIEKKKDSEPESDIDIDVDSDSEAKQKKPKTITKDDDAPIVVPLENFEPMPRRQKKINLGGGGGYTIMHTEAGDLYRVQAEPRRERAPRRPPIHLMQCRVYSAERPAPFEVELHVSALLAMDAHAHSSRAEVMGLVGGHVRGRVLAVTAYRPTAAAAGATHCEMDPVSQVMAAESLCAAGAAACGWHHSHPASAARPSARDLRTQRALQRALRRPFLALITSPHWPPGRTASHYRCIRVEDDAPSDADADLPAGYQFSVSLVPDLNLNNLDSFLAELSAIRAEEKTDMSVDMACDVCPHARMPILDKLISSVSHHVRAAGYRHDDPLVPLLLHGIRDVFR</sequence>
<feature type="compositionally biased region" description="Acidic residues" evidence="2">
    <location>
        <begin position="320"/>
        <end position="331"/>
    </location>
</feature>
<name>A0A8R2AMH6_BOMMO</name>
<dbReference type="PROSITE" id="PS50249">
    <property type="entry name" value="MPN"/>
    <property type="match status" value="1"/>
</dbReference>
<accession>A0A8R2AMH6</accession>
<feature type="compositionally biased region" description="Basic and acidic residues" evidence="2">
    <location>
        <begin position="332"/>
        <end position="344"/>
    </location>
</feature>
<dbReference type="RefSeq" id="XP_004932619.1">
    <property type="nucleotide sequence ID" value="XM_004932562.5"/>
</dbReference>
<dbReference type="Proteomes" id="UP000005204">
    <property type="component" value="Unassembled WGS sequence"/>
</dbReference>
<dbReference type="InterPro" id="IPR050242">
    <property type="entry name" value="JAMM_MPN+_peptidase_M67A"/>
</dbReference>
<evidence type="ECO:0000313" key="5">
    <source>
        <dbReference type="Proteomes" id="UP000005204"/>
    </source>
</evidence>
<dbReference type="AlphaFoldDB" id="A0A8R2AMH6"/>
<feature type="domain" description="MPN" evidence="3">
    <location>
        <begin position="421"/>
        <end position="556"/>
    </location>
</feature>
<dbReference type="InterPro" id="IPR000555">
    <property type="entry name" value="JAMM/MPN+_dom"/>
</dbReference>